<dbReference type="InterPro" id="IPR025640">
    <property type="entry name" value="GYF_2"/>
</dbReference>
<gene>
    <name evidence="2" type="ORF">AMLFYP55_02283</name>
</gene>
<dbReference type="AlphaFoldDB" id="A0A6N2STZ2"/>
<protein>
    <recommendedName>
        <fullName evidence="1">GYF domain-containing protein</fullName>
    </recommendedName>
</protein>
<sequence>MSNTDKKYYYAHAGGSPEGPFSENELRLLLSQGKINGTTNVIQKG</sequence>
<dbReference type="RefSeq" id="WP_156340790.1">
    <property type="nucleotide sequence ID" value="NZ_CACRSS010000003.1"/>
</dbReference>
<name>A0A6N2STZ2_9BACT</name>
<feature type="domain" description="GYF" evidence="1">
    <location>
        <begin position="8"/>
        <end position="45"/>
    </location>
</feature>
<evidence type="ECO:0000259" key="1">
    <source>
        <dbReference type="Pfam" id="PF14237"/>
    </source>
</evidence>
<dbReference type="EMBL" id="CACRSS010000003">
    <property type="protein sequence ID" value="VYS96479.1"/>
    <property type="molecule type" value="Genomic_DNA"/>
</dbReference>
<proteinExistence type="predicted"/>
<dbReference type="Pfam" id="PF14237">
    <property type="entry name" value="GYF_2"/>
    <property type="match status" value="1"/>
</dbReference>
<evidence type="ECO:0000313" key="2">
    <source>
        <dbReference type="EMBL" id="VYS96479.1"/>
    </source>
</evidence>
<accession>A0A6N2STZ2</accession>
<reference evidence="2" key="1">
    <citation type="submission" date="2019-11" db="EMBL/GenBank/DDBJ databases">
        <authorList>
            <person name="Feng L."/>
        </authorList>
    </citation>
    <scope>NUCLEOTIDE SEQUENCE</scope>
    <source>
        <strain evidence="2">AMuciniphilaLFYP55</strain>
    </source>
</reference>
<organism evidence="2">
    <name type="scientific">Akkermansia muciniphila</name>
    <dbReference type="NCBI Taxonomy" id="239935"/>
    <lineage>
        <taxon>Bacteria</taxon>
        <taxon>Pseudomonadati</taxon>
        <taxon>Verrucomicrobiota</taxon>
        <taxon>Verrucomicrobiia</taxon>
        <taxon>Verrucomicrobiales</taxon>
        <taxon>Akkermansiaceae</taxon>
        <taxon>Akkermansia</taxon>
    </lineage>
</organism>